<dbReference type="PANTHER" id="PTHR43019:SF23">
    <property type="entry name" value="PROTEASE DO-LIKE 5, CHLOROPLASTIC"/>
    <property type="match status" value="1"/>
</dbReference>
<dbReference type="Pfam" id="PF13365">
    <property type="entry name" value="Trypsin_2"/>
    <property type="match status" value="1"/>
</dbReference>
<accession>A0A931SBA0</accession>
<dbReference type="InterPro" id="IPR009003">
    <property type="entry name" value="Peptidase_S1_PA"/>
</dbReference>
<dbReference type="InterPro" id="IPR043504">
    <property type="entry name" value="Peptidase_S1_PA_chymotrypsin"/>
</dbReference>
<evidence type="ECO:0000313" key="1">
    <source>
        <dbReference type="EMBL" id="MBI2096810.1"/>
    </source>
</evidence>
<dbReference type="Gene3D" id="2.40.10.10">
    <property type="entry name" value="Trypsin-like serine proteases"/>
    <property type="match status" value="2"/>
</dbReference>
<organism evidence="1 2">
    <name type="scientific">Candidatus Sungiibacteriota bacterium</name>
    <dbReference type="NCBI Taxonomy" id="2750080"/>
    <lineage>
        <taxon>Bacteria</taxon>
        <taxon>Candidatus Sungiibacteriota</taxon>
    </lineage>
</organism>
<dbReference type="PANTHER" id="PTHR43019">
    <property type="entry name" value="SERINE ENDOPROTEASE DEGS"/>
    <property type="match status" value="1"/>
</dbReference>
<dbReference type="EMBL" id="JACOZA010000038">
    <property type="protein sequence ID" value="MBI2096810.1"/>
    <property type="molecule type" value="Genomic_DNA"/>
</dbReference>
<gene>
    <name evidence="1" type="ORF">HYT40_01485</name>
</gene>
<protein>
    <submittedName>
        <fullName evidence="1">Trypsin-like peptidase domain-containing protein</fullName>
    </submittedName>
</protein>
<dbReference type="AlphaFoldDB" id="A0A931SBA0"/>
<comment type="caution">
    <text evidence="1">The sequence shown here is derived from an EMBL/GenBank/DDBJ whole genome shotgun (WGS) entry which is preliminary data.</text>
</comment>
<evidence type="ECO:0000313" key="2">
    <source>
        <dbReference type="Proteomes" id="UP000724148"/>
    </source>
</evidence>
<proteinExistence type="predicted"/>
<reference evidence="1" key="1">
    <citation type="submission" date="2020-07" db="EMBL/GenBank/DDBJ databases">
        <title>Huge and variable diversity of episymbiotic CPR bacteria and DPANN archaea in groundwater ecosystems.</title>
        <authorList>
            <person name="He C.Y."/>
            <person name="Keren R."/>
            <person name="Whittaker M."/>
            <person name="Farag I.F."/>
            <person name="Doudna J."/>
            <person name="Cate J.H.D."/>
            <person name="Banfield J.F."/>
        </authorList>
    </citation>
    <scope>NUCLEOTIDE SEQUENCE</scope>
    <source>
        <strain evidence="1">NC_groundwater_193_Ag_S-0.1um_51_7</strain>
    </source>
</reference>
<dbReference type="Proteomes" id="UP000724148">
    <property type="component" value="Unassembled WGS sequence"/>
</dbReference>
<dbReference type="SUPFAM" id="SSF50494">
    <property type="entry name" value="Trypsin-like serine proteases"/>
    <property type="match status" value="1"/>
</dbReference>
<name>A0A931SBA0_9BACT</name>
<sequence length="255" mass="27337">MPLSADEIYQKLYLAVVQVICERENNAVVTGSGVIVSPEGVVLTNAHVVEQAKQCFVKTGNPAVSLGKLRIVFAGNTTEKIAATLVPKEDFALGKISDVVSSSAAKPPFKYLDLDAEYVMRIGDGFYAAAYPTELIGSGGFLAGKQNLVYTTTKVIDAFRVDDASVTYDVIELEGSIATQQGSSGSPIISPRDGSVIGIVFGQTGLEIDNGFEPPTIVETARRTELAFLVSHLDRTIKKEKGKSLSEFIRELSLE</sequence>